<reference evidence="2" key="1">
    <citation type="journal article" date="2013" name="Genome Announc.">
        <title>Draft Genome Sequence of the Dimorphic Prosthecate Bacterium Brevundimonas abyssalis TAR-001T.</title>
        <authorList>
            <person name="Tsubouchi T."/>
            <person name="Nishi S."/>
            <person name="Usui K."/>
            <person name="Shimane Y."/>
            <person name="Takaki Y."/>
            <person name="Maruyama T."/>
            <person name="Hatada Y."/>
        </authorList>
    </citation>
    <scope>NUCLEOTIDE SEQUENCE [LARGE SCALE GENOMIC DNA]</scope>
    <source>
        <strain evidence="2">TAR-001</strain>
    </source>
</reference>
<evidence type="ECO:0000313" key="2">
    <source>
        <dbReference type="Proteomes" id="UP000016569"/>
    </source>
</evidence>
<dbReference type="EMBL" id="BATC01000005">
    <property type="protein sequence ID" value="GAD58234.1"/>
    <property type="molecule type" value="Genomic_DNA"/>
</dbReference>
<dbReference type="RefSeq" id="WP_021696330.1">
    <property type="nucleotide sequence ID" value="NZ_BATC01000005.1"/>
</dbReference>
<name>A0A8E0KJG6_9CAUL</name>
<proteinExistence type="predicted"/>
<gene>
    <name evidence="1" type="ORF">MBEBAB_0484</name>
</gene>
<dbReference type="AlphaFoldDB" id="A0A8E0KJG6"/>
<dbReference type="Proteomes" id="UP000016569">
    <property type="component" value="Unassembled WGS sequence"/>
</dbReference>
<evidence type="ECO:0000313" key="1">
    <source>
        <dbReference type="EMBL" id="GAD58234.1"/>
    </source>
</evidence>
<protein>
    <submittedName>
        <fullName evidence="1">Uncharacterized protein</fullName>
    </submittedName>
</protein>
<dbReference type="OrthoDB" id="7205807at2"/>
<accession>A0A8E0KJG6</accession>
<organism evidence="1 2">
    <name type="scientific">Brevundimonas abyssalis TAR-001</name>
    <dbReference type="NCBI Taxonomy" id="1391729"/>
    <lineage>
        <taxon>Bacteria</taxon>
        <taxon>Pseudomonadati</taxon>
        <taxon>Pseudomonadota</taxon>
        <taxon>Alphaproteobacteria</taxon>
        <taxon>Caulobacterales</taxon>
        <taxon>Caulobacteraceae</taxon>
        <taxon>Brevundimonas</taxon>
    </lineage>
</organism>
<sequence length="205" mass="21910">MIWMMLLAGLAAQDDPAAAAHAEADALIAAAGAEGVFENITTDTVPTLRHVQSGLTCHFTSGEATNSISVFPDAGGLSRGDNVGCNTRGQDMDVTVYATRYARDFSAAAVLDDAAAAIRHRWPEAQAYEGGFPLFTPPDREEPPLHAVFNVTVRDAPHVTFVLVQHQEEWSYKLRGTREGDDVMIAGMTGSMMFMNALGDIGGEP</sequence>
<keyword evidence="2" id="KW-1185">Reference proteome</keyword>
<comment type="caution">
    <text evidence="1">The sequence shown here is derived from an EMBL/GenBank/DDBJ whole genome shotgun (WGS) entry which is preliminary data.</text>
</comment>